<keyword evidence="2 11" id="KW-0813">Transport</keyword>
<evidence type="ECO:0000256" key="4">
    <source>
        <dbReference type="ARBA" id="ARBA00022496"/>
    </source>
</evidence>
<dbReference type="GO" id="GO:0015344">
    <property type="term" value="F:siderophore uptake transmembrane transporter activity"/>
    <property type="evidence" value="ECO:0007669"/>
    <property type="project" value="TreeGrafter"/>
</dbReference>
<keyword evidence="5 11" id="KW-0812">Transmembrane</keyword>
<keyword evidence="4" id="KW-0410">Iron transport</keyword>
<evidence type="ECO:0000256" key="10">
    <source>
        <dbReference type="ARBA" id="ARBA00023237"/>
    </source>
</evidence>
<keyword evidence="13" id="KW-1185">Reference proteome</keyword>
<dbReference type="SUPFAM" id="SSF56935">
    <property type="entry name" value="Porins"/>
    <property type="match status" value="1"/>
</dbReference>
<name>A0A7W6J9G2_9HYPH</name>
<evidence type="ECO:0000256" key="5">
    <source>
        <dbReference type="ARBA" id="ARBA00022692"/>
    </source>
</evidence>
<dbReference type="PANTHER" id="PTHR32552">
    <property type="entry name" value="FERRICHROME IRON RECEPTOR-RELATED"/>
    <property type="match status" value="1"/>
</dbReference>
<sequence>MKYVGKTSDGTAYLAQNGVVLNNPLQTPAYTLFDLMAGYEFGRYDISVQVQNLTDKTVITSCLARGDCFYGQRRAVNANLRYRF</sequence>
<evidence type="ECO:0000256" key="3">
    <source>
        <dbReference type="ARBA" id="ARBA00022452"/>
    </source>
</evidence>
<reference evidence="12 13" key="1">
    <citation type="submission" date="2020-08" db="EMBL/GenBank/DDBJ databases">
        <title>Genomic Encyclopedia of Type Strains, Phase IV (KMG-IV): sequencing the most valuable type-strain genomes for metagenomic binning, comparative biology and taxonomic classification.</title>
        <authorList>
            <person name="Goeker M."/>
        </authorList>
    </citation>
    <scope>NUCLEOTIDE SEQUENCE [LARGE SCALE GENOMIC DNA]</scope>
    <source>
        <strain evidence="12 13">DSM 29853</strain>
    </source>
</reference>
<dbReference type="Gene3D" id="2.40.170.20">
    <property type="entry name" value="TonB-dependent receptor, beta-barrel domain"/>
    <property type="match status" value="1"/>
</dbReference>
<keyword evidence="3 11" id="KW-1134">Transmembrane beta strand</keyword>
<keyword evidence="6" id="KW-0732">Signal</keyword>
<dbReference type="InterPro" id="IPR039426">
    <property type="entry name" value="TonB-dep_rcpt-like"/>
</dbReference>
<dbReference type="PROSITE" id="PS52016">
    <property type="entry name" value="TONB_DEPENDENT_REC_3"/>
    <property type="match status" value="1"/>
</dbReference>
<evidence type="ECO:0000256" key="8">
    <source>
        <dbReference type="ARBA" id="ARBA00023065"/>
    </source>
</evidence>
<evidence type="ECO:0000256" key="2">
    <source>
        <dbReference type="ARBA" id="ARBA00022448"/>
    </source>
</evidence>
<protein>
    <submittedName>
        <fullName evidence="12">Outer membrane receptor protein involved in Fe transport</fullName>
    </submittedName>
</protein>
<dbReference type="GO" id="GO:0009279">
    <property type="term" value="C:cell outer membrane"/>
    <property type="evidence" value="ECO:0007669"/>
    <property type="project" value="UniProtKB-SubCell"/>
</dbReference>
<accession>A0A7W6J9G2</accession>
<dbReference type="EMBL" id="JACIEZ010000018">
    <property type="protein sequence ID" value="MBB4067271.1"/>
    <property type="molecule type" value="Genomic_DNA"/>
</dbReference>
<evidence type="ECO:0000313" key="12">
    <source>
        <dbReference type="EMBL" id="MBB4067271.1"/>
    </source>
</evidence>
<keyword evidence="9 11" id="KW-0472">Membrane</keyword>
<evidence type="ECO:0000256" key="11">
    <source>
        <dbReference type="PROSITE-ProRule" id="PRU01360"/>
    </source>
</evidence>
<proteinExistence type="inferred from homology"/>
<evidence type="ECO:0000313" key="13">
    <source>
        <dbReference type="Proteomes" id="UP000528286"/>
    </source>
</evidence>
<evidence type="ECO:0000256" key="6">
    <source>
        <dbReference type="ARBA" id="ARBA00022729"/>
    </source>
</evidence>
<keyword evidence="12" id="KW-0675">Receptor</keyword>
<dbReference type="Proteomes" id="UP000528286">
    <property type="component" value="Unassembled WGS sequence"/>
</dbReference>
<evidence type="ECO:0000256" key="1">
    <source>
        <dbReference type="ARBA" id="ARBA00004571"/>
    </source>
</evidence>
<dbReference type="PANTHER" id="PTHR32552:SF68">
    <property type="entry name" value="FERRICHROME OUTER MEMBRANE TRANSPORTER_PHAGE RECEPTOR"/>
    <property type="match status" value="1"/>
</dbReference>
<gene>
    <name evidence="12" type="ORF">GGR23_004502</name>
</gene>
<keyword evidence="8" id="KW-0406">Ion transport</keyword>
<comment type="similarity">
    <text evidence="11">Belongs to the TonB-dependent receptor family.</text>
</comment>
<comment type="caution">
    <text evidence="12">The sequence shown here is derived from an EMBL/GenBank/DDBJ whole genome shotgun (WGS) entry which is preliminary data.</text>
</comment>
<dbReference type="InterPro" id="IPR036942">
    <property type="entry name" value="Beta-barrel_TonB_sf"/>
</dbReference>
<dbReference type="AlphaFoldDB" id="A0A7W6J9G2"/>
<dbReference type="RefSeq" id="WP_200480452.1">
    <property type="nucleotide sequence ID" value="NZ_JACIEZ010000018.1"/>
</dbReference>
<evidence type="ECO:0000256" key="7">
    <source>
        <dbReference type="ARBA" id="ARBA00023004"/>
    </source>
</evidence>
<organism evidence="12 13">
    <name type="scientific">Gellertiella hungarica</name>
    <dbReference type="NCBI Taxonomy" id="1572859"/>
    <lineage>
        <taxon>Bacteria</taxon>
        <taxon>Pseudomonadati</taxon>
        <taxon>Pseudomonadota</taxon>
        <taxon>Alphaproteobacteria</taxon>
        <taxon>Hyphomicrobiales</taxon>
        <taxon>Rhizobiaceae</taxon>
        <taxon>Gellertiella</taxon>
    </lineage>
</organism>
<keyword evidence="10 11" id="KW-0998">Cell outer membrane</keyword>
<evidence type="ECO:0000256" key="9">
    <source>
        <dbReference type="ARBA" id="ARBA00023136"/>
    </source>
</evidence>
<comment type="subcellular location">
    <subcellularLocation>
        <location evidence="1 11">Cell outer membrane</location>
        <topology evidence="1 11">Multi-pass membrane protein</topology>
    </subcellularLocation>
</comment>
<keyword evidence="7" id="KW-0408">Iron</keyword>